<evidence type="ECO:0000256" key="8">
    <source>
        <dbReference type="ARBA" id="ARBA00022989"/>
    </source>
</evidence>
<sequence length="476" mass="51110">MRSRSLRVRVAAFLLVPLAALAVTLSVGGTWFVHTFVTSAYDRVLAGSILSIAERLTVQDGTVSVELPAAAFGMLSNSERDSIFYSVTDDGTFVTGYPDLPLPTTLPPPETLAYRDAVFRGQRVRVGMMLKPIYVTNHMALVQVAETTQGRDHLESRMLTALTALVAVLSGLGGLLVWFAVRMGLAPLDELRREVELRRLRRRGDVPAFPVAGVPREAVPFVSALNELLAQLNRAMAVQRQFTADASHQLRTPLAILKSHLALLDRQPPGSPAWQTSRGDIGAAVGRLERLIAQLLTLAAAEGKAAPAADAPPVDLVALAREATADLAGLARRHGVELSFEAPDHPRATVDPLLLEEILCNLIDNALRYAGRGAQVCVRVCSPEPGTACIEVEDDGPGIPEAQRTLVFERFHRLEREGDPGGSGLGLSIVRAFAERLSGRVSLHDGRDGRGLLTRITLKALSPTAKDAVTEPLASA</sequence>
<dbReference type="InterPro" id="IPR005467">
    <property type="entry name" value="His_kinase_dom"/>
</dbReference>
<evidence type="ECO:0000259" key="11">
    <source>
        <dbReference type="PROSITE" id="PS50109"/>
    </source>
</evidence>
<dbReference type="PROSITE" id="PS50109">
    <property type="entry name" value="HIS_KIN"/>
    <property type="match status" value="1"/>
</dbReference>
<name>A0A840ZPE3_9HYPH</name>
<dbReference type="PANTHER" id="PTHR45436">
    <property type="entry name" value="SENSOR HISTIDINE KINASE YKOH"/>
    <property type="match status" value="1"/>
</dbReference>
<proteinExistence type="predicted"/>
<dbReference type="Pfam" id="PF08521">
    <property type="entry name" value="2CSK_N"/>
    <property type="match status" value="1"/>
</dbReference>
<evidence type="ECO:0000256" key="7">
    <source>
        <dbReference type="ARBA" id="ARBA00022777"/>
    </source>
</evidence>
<comment type="subcellular location">
    <subcellularLocation>
        <location evidence="2">Membrane</location>
    </subcellularLocation>
</comment>
<dbReference type="EMBL" id="JACHOP010000031">
    <property type="protein sequence ID" value="MBB5759959.1"/>
    <property type="molecule type" value="Genomic_DNA"/>
</dbReference>
<keyword evidence="6 10" id="KW-0812">Transmembrane</keyword>
<dbReference type="SUPFAM" id="SSF55874">
    <property type="entry name" value="ATPase domain of HSP90 chaperone/DNA topoisomerase II/histidine kinase"/>
    <property type="match status" value="1"/>
</dbReference>
<evidence type="ECO:0000313" key="12">
    <source>
        <dbReference type="EMBL" id="MBB5759959.1"/>
    </source>
</evidence>
<dbReference type="EC" id="2.7.13.3" evidence="3"/>
<keyword evidence="13" id="KW-1185">Reference proteome</keyword>
<evidence type="ECO:0000256" key="1">
    <source>
        <dbReference type="ARBA" id="ARBA00000085"/>
    </source>
</evidence>
<keyword evidence="7 12" id="KW-0418">Kinase</keyword>
<dbReference type="Pfam" id="PF00512">
    <property type="entry name" value="HisKA"/>
    <property type="match status" value="1"/>
</dbReference>
<protein>
    <recommendedName>
        <fullName evidence="3">histidine kinase</fullName>
        <ecNumber evidence="3">2.7.13.3</ecNumber>
    </recommendedName>
</protein>
<dbReference type="InterPro" id="IPR050428">
    <property type="entry name" value="TCS_sensor_his_kinase"/>
</dbReference>
<evidence type="ECO:0000313" key="13">
    <source>
        <dbReference type="Proteomes" id="UP000583454"/>
    </source>
</evidence>
<evidence type="ECO:0000256" key="4">
    <source>
        <dbReference type="ARBA" id="ARBA00022553"/>
    </source>
</evidence>
<dbReference type="RefSeq" id="WP_183573506.1">
    <property type="nucleotide sequence ID" value="NZ_JACHOP010000031.1"/>
</dbReference>
<dbReference type="CDD" id="cd00075">
    <property type="entry name" value="HATPase"/>
    <property type="match status" value="1"/>
</dbReference>
<dbReference type="PANTHER" id="PTHR45436:SF1">
    <property type="entry name" value="SENSOR PROTEIN QSEC"/>
    <property type="match status" value="1"/>
</dbReference>
<organism evidence="12 13">
    <name type="scientific">Methylorubrum rhodinum</name>
    <dbReference type="NCBI Taxonomy" id="29428"/>
    <lineage>
        <taxon>Bacteria</taxon>
        <taxon>Pseudomonadati</taxon>
        <taxon>Pseudomonadota</taxon>
        <taxon>Alphaproteobacteria</taxon>
        <taxon>Hyphomicrobiales</taxon>
        <taxon>Methylobacteriaceae</taxon>
        <taxon>Methylorubrum</taxon>
    </lineage>
</organism>
<dbReference type="GO" id="GO:0005886">
    <property type="term" value="C:plasma membrane"/>
    <property type="evidence" value="ECO:0007669"/>
    <property type="project" value="TreeGrafter"/>
</dbReference>
<comment type="caution">
    <text evidence="12">The sequence shown here is derived from an EMBL/GenBank/DDBJ whole genome shotgun (WGS) entry which is preliminary data.</text>
</comment>
<evidence type="ECO:0000256" key="5">
    <source>
        <dbReference type="ARBA" id="ARBA00022679"/>
    </source>
</evidence>
<accession>A0A840ZPE3</accession>
<evidence type="ECO:0000256" key="9">
    <source>
        <dbReference type="ARBA" id="ARBA00023136"/>
    </source>
</evidence>
<dbReference type="Gene3D" id="1.10.287.130">
    <property type="match status" value="1"/>
</dbReference>
<comment type="catalytic activity">
    <reaction evidence="1">
        <text>ATP + protein L-histidine = ADP + protein N-phospho-L-histidine.</text>
        <dbReference type="EC" id="2.7.13.3"/>
    </reaction>
</comment>
<dbReference type="SUPFAM" id="SSF47384">
    <property type="entry name" value="Homodimeric domain of signal transducing histidine kinase"/>
    <property type="match status" value="1"/>
</dbReference>
<feature type="transmembrane region" description="Helical" evidence="10">
    <location>
        <begin position="158"/>
        <end position="181"/>
    </location>
</feature>
<gene>
    <name evidence="12" type="ORF">HNR00_004697</name>
</gene>
<dbReference type="Proteomes" id="UP000583454">
    <property type="component" value="Unassembled WGS sequence"/>
</dbReference>
<dbReference type="AlphaFoldDB" id="A0A840ZPE3"/>
<dbReference type="InterPro" id="IPR036097">
    <property type="entry name" value="HisK_dim/P_sf"/>
</dbReference>
<evidence type="ECO:0000256" key="6">
    <source>
        <dbReference type="ARBA" id="ARBA00022692"/>
    </source>
</evidence>
<dbReference type="PRINTS" id="PR00344">
    <property type="entry name" value="BCTRLSENSOR"/>
</dbReference>
<dbReference type="InterPro" id="IPR036890">
    <property type="entry name" value="HATPase_C_sf"/>
</dbReference>
<evidence type="ECO:0000256" key="3">
    <source>
        <dbReference type="ARBA" id="ARBA00012438"/>
    </source>
</evidence>
<dbReference type="InterPro" id="IPR004358">
    <property type="entry name" value="Sig_transdc_His_kin-like_C"/>
</dbReference>
<dbReference type="InterPro" id="IPR003594">
    <property type="entry name" value="HATPase_dom"/>
</dbReference>
<dbReference type="GO" id="GO:0000155">
    <property type="term" value="F:phosphorelay sensor kinase activity"/>
    <property type="evidence" value="ECO:0007669"/>
    <property type="project" value="InterPro"/>
</dbReference>
<dbReference type="InterPro" id="IPR013727">
    <property type="entry name" value="2CSK_N"/>
</dbReference>
<dbReference type="Pfam" id="PF02518">
    <property type="entry name" value="HATPase_c"/>
    <property type="match status" value="1"/>
</dbReference>
<dbReference type="SMART" id="SM00388">
    <property type="entry name" value="HisKA"/>
    <property type="match status" value="1"/>
</dbReference>
<dbReference type="CDD" id="cd00082">
    <property type="entry name" value="HisKA"/>
    <property type="match status" value="1"/>
</dbReference>
<keyword evidence="4" id="KW-0597">Phosphoprotein</keyword>
<reference evidence="12 13" key="1">
    <citation type="submission" date="2020-08" db="EMBL/GenBank/DDBJ databases">
        <title>Genomic Encyclopedia of Type Strains, Phase IV (KMG-IV): sequencing the most valuable type-strain genomes for metagenomic binning, comparative biology and taxonomic classification.</title>
        <authorList>
            <person name="Goeker M."/>
        </authorList>
    </citation>
    <scope>NUCLEOTIDE SEQUENCE [LARGE SCALE GENOMIC DNA]</scope>
    <source>
        <strain evidence="12 13">DSM 2163</strain>
    </source>
</reference>
<feature type="domain" description="Histidine kinase" evidence="11">
    <location>
        <begin position="245"/>
        <end position="462"/>
    </location>
</feature>
<keyword evidence="8 10" id="KW-1133">Transmembrane helix</keyword>
<evidence type="ECO:0000256" key="2">
    <source>
        <dbReference type="ARBA" id="ARBA00004370"/>
    </source>
</evidence>
<dbReference type="InterPro" id="IPR003661">
    <property type="entry name" value="HisK_dim/P_dom"/>
</dbReference>
<keyword evidence="9 10" id="KW-0472">Membrane</keyword>
<dbReference type="Gene3D" id="3.30.565.10">
    <property type="entry name" value="Histidine kinase-like ATPase, C-terminal domain"/>
    <property type="match status" value="1"/>
</dbReference>
<dbReference type="SMART" id="SM00387">
    <property type="entry name" value="HATPase_c"/>
    <property type="match status" value="1"/>
</dbReference>
<keyword evidence="5 12" id="KW-0808">Transferase</keyword>
<evidence type="ECO:0000256" key="10">
    <source>
        <dbReference type="SAM" id="Phobius"/>
    </source>
</evidence>